<dbReference type="EMBL" id="JACHEK010000005">
    <property type="protein sequence ID" value="MBB6144935.1"/>
    <property type="molecule type" value="Genomic_DNA"/>
</dbReference>
<reference evidence="2 3" key="1">
    <citation type="submission" date="2020-08" db="EMBL/GenBank/DDBJ databases">
        <title>Genomic Encyclopedia of Type Strains, Phase IV (KMG-IV): sequencing the most valuable type-strain genomes for metagenomic binning, comparative biology and taxonomic classification.</title>
        <authorList>
            <person name="Goeker M."/>
        </authorList>
    </citation>
    <scope>NUCLEOTIDE SEQUENCE [LARGE SCALE GENOMIC DNA]</scope>
    <source>
        <strain evidence="2 3">DSM 103733</strain>
    </source>
</reference>
<name>A0A841JWJ9_9BACT</name>
<keyword evidence="1" id="KW-0472">Membrane</keyword>
<evidence type="ECO:0000313" key="2">
    <source>
        <dbReference type="EMBL" id="MBB6144935.1"/>
    </source>
</evidence>
<feature type="transmembrane region" description="Helical" evidence="1">
    <location>
        <begin position="209"/>
        <end position="229"/>
    </location>
</feature>
<feature type="transmembrane region" description="Helical" evidence="1">
    <location>
        <begin position="169"/>
        <end position="189"/>
    </location>
</feature>
<dbReference type="Pfam" id="PF09490">
    <property type="entry name" value="CbtA"/>
    <property type="match status" value="1"/>
</dbReference>
<accession>A0A841JWJ9</accession>
<dbReference type="RefSeq" id="WP_050059519.1">
    <property type="nucleotide sequence ID" value="NZ_JACHEK010000005.1"/>
</dbReference>
<keyword evidence="1" id="KW-1133">Transmembrane helix</keyword>
<organism evidence="2 3">
    <name type="scientific">Silvibacterium bohemicum</name>
    <dbReference type="NCBI Taxonomy" id="1577686"/>
    <lineage>
        <taxon>Bacteria</taxon>
        <taxon>Pseudomonadati</taxon>
        <taxon>Acidobacteriota</taxon>
        <taxon>Terriglobia</taxon>
        <taxon>Terriglobales</taxon>
        <taxon>Acidobacteriaceae</taxon>
        <taxon>Silvibacterium</taxon>
    </lineage>
</organism>
<dbReference type="Proteomes" id="UP000538666">
    <property type="component" value="Unassembled WGS sequence"/>
</dbReference>
<feature type="transmembrane region" description="Helical" evidence="1">
    <location>
        <begin position="98"/>
        <end position="117"/>
    </location>
</feature>
<dbReference type="InterPro" id="IPR012666">
    <property type="entry name" value="CbtA_put"/>
</dbReference>
<dbReference type="OrthoDB" id="6851830at2"/>
<keyword evidence="3" id="KW-1185">Reference proteome</keyword>
<evidence type="ECO:0000256" key="1">
    <source>
        <dbReference type="SAM" id="Phobius"/>
    </source>
</evidence>
<dbReference type="AlphaFoldDB" id="A0A841JWJ9"/>
<keyword evidence="1" id="KW-0812">Transmembrane</keyword>
<protein>
    <submittedName>
        <fullName evidence="2">Putative cobalt transporter CbtA</fullName>
    </submittedName>
</protein>
<sequence>MTRTLLVRGMLVGIVAGLLVFALARCIGEPQVERAIAFETGMDRAEGKAAEPEMVSRKIQRGFGLLTGTVVYGAAIGGIFGIVFAFARGRIRIASPRALAALLASMAFVAIVLVPALKYPANPPSVGNPDTIGIRTAAYFLLMAFSIAAMVISFQVGHRLRSHFGAWNASLLSALLFVVIMGAVCHFLPEFDEVPAGFPVTLMWRFRVASLEMQTVLWATLGFLFGWLAERDSAWTQLRN</sequence>
<feature type="transmembrane region" description="Helical" evidence="1">
    <location>
        <begin position="63"/>
        <end position="86"/>
    </location>
</feature>
<evidence type="ECO:0000313" key="3">
    <source>
        <dbReference type="Proteomes" id="UP000538666"/>
    </source>
</evidence>
<feature type="transmembrane region" description="Helical" evidence="1">
    <location>
        <begin position="137"/>
        <end position="157"/>
    </location>
</feature>
<proteinExistence type="predicted"/>
<comment type="caution">
    <text evidence="2">The sequence shown here is derived from an EMBL/GenBank/DDBJ whole genome shotgun (WGS) entry which is preliminary data.</text>
</comment>
<gene>
    <name evidence="2" type="ORF">HNQ77_002891</name>
</gene>